<dbReference type="Pfam" id="PF07524">
    <property type="entry name" value="Bromo_TP"/>
    <property type="match status" value="1"/>
</dbReference>
<protein>
    <submittedName>
        <fullName evidence="6">Transcription factor TFIID complex subunit Taf3</fullName>
    </submittedName>
</protein>
<dbReference type="STRING" id="402676.B6K898"/>
<evidence type="ECO:0000256" key="4">
    <source>
        <dbReference type="ARBA" id="ARBA00023242"/>
    </source>
</evidence>
<dbReference type="InterPro" id="IPR009072">
    <property type="entry name" value="Histone-fold"/>
</dbReference>
<dbReference type="SMART" id="SM00576">
    <property type="entry name" value="BTP"/>
    <property type="match status" value="1"/>
</dbReference>
<evidence type="ECO:0000313" key="7">
    <source>
        <dbReference type="JaponicusDB" id="SJAG_04977"/>
    </source>
</evidence>
<gene>
    <name evidence="7" type="primary">taf3</name>
    <name evidence="6" type="ORF">SJAG_04977</name>
</gene>
<proteinExistence type="predicted"/>
<dbReference type="PANTHER" id="PTHR46338">
    <property type="entry name" value="TRANSCRIPTION INITIATION FACTOR TFIID SUBUNIT 8"/>
    <property type="match status" value="1"/>
</dbReference>
<dbReference type="OMA" id="TDIMIRY"/>
<dbReference type="GO" id="GO:0046982">
    <property type="term" value="F:protein heterodimerization activity"/>
    <property type="evidence" value="ECO:0007669"/>
    <property type="project" value="InterPro"/>
</dbReference>
<evidence type="ECO:0000256" key="3">
    <source>
        <dbReference type="ARBA" id="ARBA00023163"/>
    </source>
</evidence>
<evidence type="ECO:0000256" key="1">
    <source>
        <dbReference type="ARBA" id="ARBA00004123"/>
    </source>
</evidence>
<dbReference type="GO" id="GO:0005669">
    <property type="term" value="C:transcription factor TFIID complex"/>
    <property type="evidence" value="ECO:0007669"/>
    <property type="project" value="EnsemblFungi"/>
</dbReference>
<organism evidence="6 8">
    <name type="scientific">Schizosaccharomyces japonicus (strain yFS275 / FY16936)</name>
    <name type="common">Fission yeast</name>
    <dbReference type="NCBI Taxonomy" id="402676"/>
    <lineage>
        <taxon>Eukaryota</taxon>
        <taxon>Fungi</taxon>
        <taxon>Dikarya</taxon>
        <taxon>Ascomycota</taxon>
        <taxon>Taphrinomycotina</taxon>
        <taxon>Schizosaccharomycetes</taxon>
        <taxon>Schizosaccharomycetales</taxon>
        <taxon>Schizosaccharomycetaceae</taxon>
        <taxon>Schizosaccharomyces</taxon>
    </lineage>
</organism>
<evidence type="ECO:0000256" key="2">
    <source>
        <dbReference type="ARBA" id="ARBA00023015"/>
    </source>
</evidence>
<feature type="domain" description="Bromodomain associated" evidence="5">
    <location>
        <begin position="7"/>
        <end position="83"/>
    </location>
</feature>
<dbReference type="GeneID" id="7047457"/>
<accession>B6K898</accession>
<dbReference type="CDD" id="cd00076">
    <property type="entry name" value="HFD_SF"/>
    <property type="match status" value="1"/>
</dbReference>
<dbReference type="HOGENOM" id="CLU_064111_0_0_1"/>
<keyword evidence="3" id="KW-0804">Transcription</keyword>
<dbReference type="RefSeq" id="XP_002176045.1">
    <property type="nucleotide sequence ID" value="XM_002176009.2"/>
</dbReference>
<dbReference type="InterPro" id="IPR006565">
    <property type="entry name" value="BTP"/>
</dbReference>
<evidence type="ECO:0000313" key="6">
    <source>
        <dbReference type="EMBL" id="EEB09752.1"/>
    </source>
</evidence>
<dbReference type="AlphaFoldDB" id="B6K898"/>
<name>B6K898_SCHJY</name>
<keyword evidence="2" id="KW-0805">Transcription regulation</keyword>
<dbReference type="eggNOG" id="ENOG502S96D">
    <property type="taxonomic scope" value="Eukaryota"/>
</dbReference>
<keyword evidence="4" id="KW-0539">Nucleus</keyword>
<reference evidence="6 8" key="1">
    <citation type="journal article" date="2011" name="Science">
        <title>Comparative functional genomics of the fission yeasts.</title>
        <authorList>
            <person name="Rhind N."/>
            <person name="Chen Z."/>
            <person name="Yassour M."/>
            <person name="Thompson D.A."/>
            <person name="Haas B.J."/>
            <person name="Habib N."/>
            <person name="Wapinski I."/>
            <person name="Roy S."/>
            <person name="Lin M.F."/>
            <person name="Heiman D.I."/>
            <person name="Young S.K."/>
            <person name="Furuya K."/>
            <person name="Guo Y."/>
            <person name="Pidoux A."/>
            <person name="Chen H.M."/>
            <person name="Robbertse B."/>
            <person name="Goldberg J.M."/>
            <person name="Aoki K."/>
            <person name="Bayne E.H."/>
            <person name="Berlin A.M."/>
            <person name="Desjardins C.A."/>
            <person name="Dobbs E."/>
            <person name="Dukaj L."/>
            <person name="Fan L."/>
            <person name="FitzGerald M.G."/>
            <person name="French C."/>
            <person name="Gujja S."/>
            <person name="Hansen K."/>
            <person name="Keifenheim D."/>
            <person name="Levin J.Z."/>
            <person name="Mosher R.A."/>
            <person name="Mueller C.A."/>
            <person name="Pfiffner J."/>
            <person name="Priest M."/>
            <person name="Russ C."/>
            <person name="Smialowska A."/>
            <person name="Swoboda P."/>
            <person name="Sykes S.M."/>
            <person name="Vaughn M."/>
            <person name="Vengrova S."/>
            <person name="Yoder R."/>
            <person name="Zeng Q."/>
            <person name="Allshire R."/>
            <person name="Baulcombe D."/>
            <person name="Birren B.W."/>
            <person name="Brown W."/>
            <person name="Ekwall K."/>
            <person name="Kellis M."/>
            <person name="Leatherwood J."/>
            <person name="Levin H."/>
            <person name="Margalit H."/>
            <person name="Martienssen R."/>
            <person name="Nieduszynski C.A."/>
            <person name="Spatafora J.W."/>
            <person name="Friedman N."/>
            <person name="Dalgaard J.Z."/>
            <person name="Baumann P."/>
            <person name="Niki H."/>
            <person name="Regev A."/>
            <person name="Nusbaum C."/>
        </authorList>
    </citation>
    <scope>NUCLEOTIDE SEQUENCE [LARGE SCALE GENOMIC DNA]</scope>
    <source>
        <strain evidence="8">yFS275 / FY16936</strain>
    </source>
</reference>
<evidence type="ECO:0000259" key="5">
    <source>
        <dbReference type="SMART" id="SM00576"/>
    </source>
</evidence>
<dbReference type="VEuPathDB" id="FungiDB:SJAG_04977"/>
<dbReference type="PANTHER" id="PTHR46338:SF1">
    <property type="entry name" value="TRANSCRIPTION INITIATION FACTOR TFIID SUBUNIT 8"/>
    <property type="match status" value="1"/>
</dbReference>
<keyword evidence="8" id="KW-1185">Reference proteome</keyword>
<dbReference type="InterPro" id="IPR037818">
    <property type="entry name" value="TAF8"/>
</dbReference>
<dbReference type="EMBL" id="KE651167">
    <property type="protein sequence ID" value="EEB09752.1"/>
    <property type="molecule type" value="Genomic_DNA"/>
</dbReference>
<dbReference type="Proteomes" id="UP000001744">
    <property type="component" value="Unassembled WGS sequence"/>
</dbReference>
<comment type="subcellular location">
    <subcellularLocation>
        <location evidence="1">Nucleus</location>
    </subcellularLocation>
</comment>
<dbReference type="JaponicusDB" id="SJAG_04977">
    <property type="gene designation" value="taf3"/>
</dbReference>
<sequence length="155" mass="18073">MEESQKSELFFSLMRIVCAQTLRAAGIDKTKRSLLDSLTDVVIRYIALLSELTMEKAELCRRRQCEVTDFRCALEDLQMLDGSKEDVVEMIEWFKGPQVQELRRVSGFDNDLDERGKPRDWLTSLLNKQVRVSGPERFHDTVFAPYIQNMEPRKP</sequence>
<dbReference type="Gene3D" id="1.10.20.10">
    <property type="entry name" value="Histone, subunit A"/>
    <property type="match status" value="1"/>
</dbReference>
<evidence type="ECO:0000313" key="8">
    <source>
        <dbReference type="Proteomes" id="UP000001744"/>
    </source>
</evidence>